<reference evidence="1" key="1">
    <citation type="journal article" date="2015" name="Nature">
        <title>Complex archaea that bridge the gap between prokaryotes and eukaryotes.</title>
        <authorList>
            <person name="Spang A."/>
            <person name="Saw J.H."/>
            <person name="Jorgensen S.L."/>
            <person name="Zaremba-Niedzwiedzka K."/>
            <person name="Martijn J."/>
            <person name="Lind A.E."/>
            <person name="van Eijk R."/>
            <person name="Schleper C."/>
            <person name="Guy L."/>
            <person name="Ettema T.J."/>
        </authorList>
    </citation>
    <scope>NUCLEOTIDE SEQUENCE</scope>
</reference>
<accession>A0A0F8YEX9</accession>
<comment type="caution">
    <text evidence="1">The sequence shown here is derived from an EMBL/GenBank/DDBJ whole genome shotgun (WGS) entry which is preliminary data.</text>
</comment>
<dbReference type="InterPro" id="IPR011990">
    <property type="entry name" value="TPR-like_helical_dom_sf"/>
</dbReference>
<sequence>ELDQAEILLDQMLNNLENERNIVYGLYYSCICLVKRGEYSKAEEYLKNCIDIFETNKWEQKDPINDLKICFQIKKMEKEIFSKDGEGCAVVPKRYRFLDFFVNVDFVGSTHGSLGCTTCHGRDTQTS</sequence>
<proteinExistence type="predicted"/>
<gene>
    <name evidence="1" type="ORF">LCGC14_2905490</name>
</gene>
<evidence type="ECO:0000313" key="1">
    <source>
        <dbReference type="EMBL" id="KKK72275.1"/>
    </source>
</evidence>
<dbReference type="SUPFAM" id="SSF48452">
    <property type="entry name" value="TPR-like"/>
    <property type="match status" value="1"/>
</dbReference>
<organism evidence="1">
    <name type="scientific">marine sediment metagenome</name>
    <dbReference type="NCBI Taxonomy" id="412755"/>
    <lineage>
        <taxon>unclassified sequences</taxon>
        <taxon>metagenomes</taxon>
        <taxon>ecological metagenomes</taxon>
    </lineage>
</organism>
<dbReference type="AlphaFoldDB" id="A0A0F8YEX9"/>
<dbReference type="EMBL" id="LAZR01057329">
    <property type="protein sequence ID" value="KKK72275.1"/>
    <property type="molecule type" value="Genomic_DNA"/>
</dbReference>
<feature type="non-terminal residue" evidence="1">
    <location>
        <position position="1"/>
    </location>
</feature>
<name>A0A0F8YEX9_9ZZZZ</name>
<protein>
    <submittedName>
        <fullName evidence="1">Uncharacterized protein</fullName>
    </submittedName>
</protein>